<organism evidence="3 4">
    <name type="scientific">Paenibacillus piri</name>
    <dbReference type="NCBI Taxonomy" id="2547395"/>
    <lineage>
        <taxon>Bacteria</taxon>
        <taxon>Bacillati</taxon>
        <taxon>Bacillota</taxon>
        <taxon>Bacilli</taxon>
        <taxon>Bacillales</taxon>
        <taxon>Paenibacillaceae</taxon>
        <taxon>Paenibacillus</taxon>
    </lineage>
</organism>
<accession>A0A4R5K9G5</accession>
<dbReference type="SUPFAM" id="SSF55961">
    <property type="entry name" value="Bet v1-like"/>
    <property type="match status" value="1"/>
</dbReference>
<evidence type="ECO:0000256" key="1">
    <source>
        <dbReference type="ARBA" id="ARBA00006817"/>
    </source>
</evidence>
<dbReference type="AlphaFoldDB" id="A0A4R5K9G5"/>
<evidence type="ECO:0000313" key="3">
    <source>
        <dbReference type="EMBL" id="TDF88905.1"/>
    </source>
</evidence>
<name>A0A4R5K9G5_9BACL</name>
<dbReference type="InterPro" id="IPR023393">
    <property type="entry name" value="START-like_dom_sf"/>
</dbReference>
<dbReference type="Gene3D" id="3.30.530.20">
    <property type="match status" value="1"/>
</dbReference>
<dbReference type="InterPro" id="IPR013538">
    <property type="entry name" value="ASHA1/2-like_C"/>
</dbReference>
<protein>
    <submittedName>
        <fullName evidence="3">SRPBCC family protein</fullName>
    </submittedName>
</protein>
<comment type="caution">
    <text evidence="3">The sequence shown here is derived from an EMBL/GenBank/DDBJ whole genome shotgun (WGS) entry which is preliminary data.</text>
</comment>
<dbReference type="Proteomes" id="UP000295636">
    <property type="component" value="Unassembled WGS sequence"/>
</dbReference>
<dbReference type="Pfam" id="PF08327">
    <property type="entry name" value="AHSA1"/>
    <property type="match status" value="1"/>
</dbReference>
<proteinExistence type="inferred from homology"/>
<dbReference type="OrthoDB" id="9803476at2"/>
<dbReference type="CDD" id="cd08899">
    <property type="entry name" value="SRPBCC_CalC_Aha1-like_6"/>
    <property type="match status" value="1"/>
</dbReference>
<reference evidence="3 4" key="1">
    <citation type="submission" date="2019-03" db="EMBL/GenBank/DDBJ databases">
        <title>This is whole genome sequence of Paenibacillus sp MS74 strain.</title>
        <authorList>
            <person name="Trinh H.N."/>
        </authorList>
    </citation>
    <scope>NUCLEOTIDE SEQUENCE [LARGE SCALE GENOMIC DNA]</scope>
    <source>
        <strain evidence="3 4">MS74</strain>
    </source>
</reference>
<comment type="similarity">
    <text evidence="1">Belongs to the AHA1 family.</text>
</comment>
<evidence type="ECO:0000313" key="4">
    <source>
        <dbReference type="Proteomes" id="UP000295636"/>
    </source>
</evidence>
<gene>
    <name evidence="3" type="ORF">E1757_35010</name>
</gene>
<evidence type="ECO:0000259" key="2">
    <source>
        <dbReference type="Pfam" id="PF08327"/>
    </source>
</evidence>
<keyword evidence="4" id="KW-1185">Reference proteome</keyword>
<dbReference type="RefSeq" id="WP_133237027.1">
    <property type="nucleotide sequence ID" value="NZ_SMRT01000039.1"/>
</dbReference>
<dbReference type="EMBL" id="SMRT01000039">
    <property type="protein sequence ID" value="TDF88905.1"/>
    <property type="molecule type" value="Genomic_DNA"/>
</dbReference>
<feature type="domain" description="Activator of Hsp90 ATPase homologue 1/2-like C-terminal" evidence="2">
    <location>
        <begin position="21"/>
        <end position="131"/>
    </location>
</feature>
<sequence length="160" mass="18521">MLAVLQKVDHGYTARYERRLNASVDQVWSMLTDNDQLAKWFAELRVGELRDGGFMKFDMQNGTFEKLDITELRLQSVLEYTWGEDLVRFELYPETAGSRLVLVETINKMTDHTPKDLAGWDVCLDVVEALLSGRKIEAREDLWKAKYEEYVQAVGQVIRA</sequence>